<feature type="domain" description="Nudix hydrolase" evidence="4">
    <location>
        <begin position="15"/>
        <end position="148"/>
    </location>
</feature>
<evidence type="ECO:0000256" key="1">
    <source>
        <dbReference type="ARBA" id="ARBA00001946"/>
    </source>
</evidence>
<dbReference type="InterPro" id="IPR020084">
    <property type="entry name" value="NUDIX_hydrolase_CS"/>
</dbReference>
<comment type="cofactor">
    <cofactor evidence="1">
        <name>Mg(2+)</name>
        <dbReference type="ChEBI" id="CHEBI:18420"/>
    </cofactor>
</comment>
<reference evidence="5" key="1">
    <citation type="journal article" date="2014" name="Int. J. Syst. Evol. Microbiol.">
        <title>Complete genome sequence of Corynebacterium casei LMG S-19264T (=DSM 44701T), isolated from a smear-ripened cheese.</title>
        <authorList>
            <consortium name="US DOE Joint Genome Institute (JGI-PGF)"/>
            <person name="Walter F."/>
            <person name="Albersmeier A."/>
            <person name="Kalinowski J."/>
            <person name="Ruckert C."/>
        </authorList>
    </citation>
    <scope>NUCLEOTIDE SEQUENCE</scope>
    <source>
        <strain evidence="5">CGMCC 1.12987</strain>
    </source>
</reference>
<evidence type="ECO:0000313" key="6">
    <source>
        <dbReference type="Proteomes" id="UP000644756"/>
    </source>
</evidence>
<evidence type="ECO:0000256" key="2">
    <source>
        <dbReference type="ARBA" id="ARBA00022801"/>
    </source>
</evidence>
<dbReference type="Pfam" id="PF00293">
    <property type="entry name" value="NUDIX"/>
    <property type="match status" value="1"/>
</dbReference>
<dbReference type="PROSITE" id="PS51462">
    <property type="entry name" value="NUDIX"/>
    <property type="match status" value="1"/>
</dbReference>
<proteinExistence type="inferred from homology"/>
<dbReference type="CDD" id="cd04677">
    <property type="entry name" value="NUDIX_Hydrolase"/>
    <property type="match status" value="1"/>
</dbReference>
<reference evidence="5" key="2">
    <citation type="submission" date="2020-09" db="EMBL/GenBank/DDBJ databases">
        <authorList>
            <person name="Sun Q."/>
            <person name="Zhou Y."/>
        </authorList>
    </citation>
    <scope>NUCLEOTIDE SEQUENCE</scope>
    <source>
        <strain evidence="5">CGMCC 1.12987</strain>
    </source>
</reference>
<evidence type="ECO:0000259" key="4">
    <source>
        <dbReference type="PROSITE" id="PS51462"/>
    </source>
</evidence>
<dbReference type="GO" id="GO:0016787">
    <property type="term" value="F:hydrolase activity"/>
    <property type="evidence" value="ECO:0007669"/>
    <property type="project" value="UniProtKB-KW"/>
</dbReference>
<name>A0A917LCJ8_9BACL</name>
<dbReference type="PROSITE" id="PS00893">
    <property type="entry name" value="NUDIX_BOX"/>
    <property type="match status" value="1"/>
</dbReference>
<dbReference type="InterPro" id="IPR015797">
    <property type="entry name" value="NUDIX_hydrolase-like_dom_sf"/>
</dbReference>
<dbReference type="Proteomes" id="UP000644756">
    <property type="component" value="Unassembled WGS sequence"/>
</dbReference>
<dbReference type="Gene3D" id="3.90.79.10">
    <property type="entry name" value="Nucleoside Triphosphate Pyrophosphohydrolase"/>
    <property type="match status" value="1"/>
</dbReference>
<evidence type="ECO:0000256" key="3">
    <source>
        <dbReference type="RuleBase" id="RU003476"/>
    </source>
</evidence>
<protein>
    <submittedName>
        <fullName evidence="5">DNA mismatch repair protein MutT</fullName>
    </submittedName>
</protein>
<keyword evidence="6" id="KW-1185">Reference proteome</keyword>
<accession>A0A917LCJ8</accession>
<dbReference type="InterPro" id="IPR020476">
    <property type="entry name" value="Nudix_hydrolase"/>
</dbReference>
<dbReference type="RefSeq" id="WP_188532247.1">
    <property type="nucleotide sequence ID" value="NZ_BMGR01000011.1"/>
</dbReference>
<comment type="similarity">
    <text evidence="3">Belongs to the Nudix hydrolase family.</text>
</comment>
<dbReference type="SUPFAM" id="SSF55811">
    <property type="entry name" value="Nudix"/>
    <property type="match status" value="1"/>
</dbReference>
<organism evidence="5 6">
    <name type="scientific">Paenibacillus abyssi</name>
    <dbReference type="NCBI Taxonomy" id="1340531"/>
    <lineage>
        <taxon>Bacteria</taxon>
        <taxon>Bacillati</taxon>
        <taxon>Bacillota</taxon>
        <taxon>Bacilli</taxon>
        <taxon>Bacillales</taxon>
        <taxon>Paenibacillaceae</taxon>
        <taxon>Paenibacillus</taxon>
    </lineage>
</organism>
<dbReference type="EMBL" id="BMGR01000011">
    <property type="protein sequence ID" value="GGG14168.1"/>
    <property type="molecule type" value="Genomic_DNA"/>
</dbReference>
<sequence>MGYVEELRAIVGHRPLILVGAVVIIVDNEGRILLQQRKHPYGKWGIPGGLMELGESTEITARREIFEETNLKIGHLHLINVYSGPDNFVVAANGDQFYVVVTAYYTKEAAGELINDHAEALKLDYFHPDRLPADIVKSHKKILEEFIGRDYKDIL</sequence>
<dbReference type="PRINTS" id="PR00502">
    <property type="entry name" value="NUDIXFAMILY"/>
</dbReference>
<dbReference type="InterPro" id="IPR000086">
    <property type="entry name" value="NUDIX_hydrolase_dom"/>
</dbReference>
<comment type="caution">
    <text evidence="5">The sequence shown here is derived from an EMBL/GenBank/DDBJ whole genome shotgun (WGS) entry which is preliminary data.</text>
</comment>
<keyword evidence="2 3" id="KW-0378">Hydrolase</keyword>
<evidence type="ECO:0000313" key="5">
    <source>
        <dbReference type="EMBL" id="GGG14168.1"/>
    </source>
</evidence>
<dbReference type="PANTHER" id="PTHR43046:SF2">
    <property type="entry name" value="8-OXO-DGTP DIPHOSPHATASE-RELATED"/>
    <property type="match status" value="1"/>
</dbReference>
<gene>
    <name evidence="5" type="ORF">GCM10010916_33840</name>
</gene>
<dbReference type="AlphaFoldDB" id="A0A917LCJ8"/>
<dbReference type="PANTHER" id="PTHR43046">
    <property type="entry name" value="GDP-MANNOSE MANNOSYL HYDROLASE"/>
    <property type="match status" value="1"/>
</dbReference>